<reference evidence="2" key="1">
    <citation type="submission" date="2019-02" db="EMBL/GenBank/DDBJ databases">
        <title>Draft genome sequence of Enterococcus sp. Gos25-1.</title>
        <authorList>
            <person name="Tanaka N."/>
            <person name="Shiwa Y."/>
            <person name="Fujita N."/>
        </authorList>
    </citation>
    <scope>NUCLEOTIDE SEQUENCE [LARGE SCALE GENOMIC DNA]</scope>
    <source>
        <strain evidence="2">Gos25-1</strain>
    </source>
</reference>
<sequence length="41" mass="4470">MRILISVAVVLSLGAIFGIVFGVAAKKDPRILRFQDKELNA</sequence>
<gene>
    <name evidence="1" type="ORF">NRIC_17970</name>
</gene>
<proteinExistence type="predicted"/>
<evidence type="ECO:0000313" key="2">
    <source>
        <dbReference type="Proteomes" id="UP000290567"/>
    </source>
</evidence>
<dbReference type="AlphaFoldDB" id="A0A4P5P8P2"/>
<evidence type="ECO:0000313" key="1">
    <source>
        <dbReference type="EMBL" id="GCF93906.1"/>
    </source>
</evidence>
<accession>A0A4P5P8P2</accession>
<dbReference type="EMBL" id="BJCC01000013">
    <property type="protein sequence ID" value="GCF93906.1"/>
    <property type="molecule type" value="Genomic_DNA"/>
</dbReference>
<dbReference type="Proteomes" id="UP000290567">
    <property type="component" value="Unassembled WGS sequence"/>
</dbReference>
<organism evidence="1 2">
    <name type="scientific">Enterococcus florum</name>
    <dbReference type="NCBI Taxonomy" id="2480627"/>
    <lineage>
        <taxon>Bacteria</taxon>
        <taxon>Bacillati</taxon>
        <taxon>Bacillota</taxon>
        <taxon>Bacilli</taxon>
        <taxon>Lactobacillales</taxon>
        <taxon>Enterococcaceae</taxon>
        <taxon>Enterococcus</taxon>
    </lineage>
</organism>
<name>A0A4P5P8P2_9ENTE</name>
<keyword evidence="2" id="KW-1185">Reference proteome</keyword>
<dbReference type="RefSeq" id="WP_265416104.1">
    <property type="nucleotide sequence ID" value="NZ_BJCC01000013.1"/>
</dbReference>
<protein>
    <submittedName>
        <fullName evidence="1">Uncharacterized protein</fullName>
    </submittedName>
</protein>
<comment type="caution">
    <text evidence="1">The sequence shown here is derived from an EMBL/GenBank/DDBJ whole genome shotgun (WGS) entry which is preliminary data.</text>
</comment>